<keyword evidence="1" id="KW-0812">Transmembrane</keyword>
<dbReference type="Pfam" id="PF13828">
    <property type="entry name" value="DUF4190"/>
    <property type="match status" value="1"/>
</dbReference>
<evidence type="ECO:0000313" key="4">
    <source>
        <dbReference type="Proteomes" id="UP000276232"/>
    </source>
</evidence>
<accession>A0A3N1HQS5</accession>
<organism evidence="3 4">
    <name type="scientific">Pseudokineococcus lusitanus</name>
    <dbReference type="NCBI Taxonomy" id="763993"/>
    <lineage>
        <taxon>Bacteria</taxon>
        <taxon>Bacillati</taxon>
        <taxon>Actinomycetota</taxon>
        <taxon>Actinomycetes</taxon>
        <taxon>Kineosporiales</taxon>
        <taxon>Kineosporiaceae</taxon>
        <taxon>Pseudokineococcus</taxon>
    </lineage>
</organism>
<proteinExistence type="predicted"/>
<dbReference type="Proteomes" id="UP000276232">
    <property type="component" value="Unassembled WGS sequence"/>
</dbReference>
<keyword evidence="4" id="KW-1185">Reference proteome</keyword>
<reference evidence="3 4" key="1">
    <citation type="journal article" date="2015" name="Stand. Genomic Sci.">
        <title>Genomic Encyclopedia of Bacterial and Archaeal Type Strains, Phase III: the genomes of soil and plant-associated and newly described type strains.</title>
        <authorList>
            <person name="Whitman W.B."/>
            <person name="Woyke T."/>
            <person name="Klenk H.P."/>
            <person name="Zhou Y."/>
            <person name="Lilburn T.G."/>
            <person name="Beck B.J."/>
            <person name="De Vos P."/>
            <person name="Vandamme P."/>
            <person name="Eisen J.A."/>
            <person name="Garrity G."/>
            <person name="Hugenholtz P."/>
            <person name="Kyrpides N.C."/>
        </authorList>
    </citation>
    <scope>NUCLEOTIDE SEQUENCE [LARGE SCALE GENOMIC DNA]</scope>
    <source>
        <strain evidence="3 4">CECT 7306</strain>
    </source>
</reference>
<feature type="domain" description="DUF4190" evidence="2">
    <location>
        <begin position="24"/>
        <end position="75"/>
    </location>
</feature>
<gene>
    <name evidence="3" type="ORF">EDC03_0916</name>
</gene>
<dbReference type="RefSeq" id="WP_123379020.1">
    <property type="nucleotide sequence ID" value="NZ_RJKN01000002.1"/>
</dbReference>
<protein>
    <submittedName>
        <fullName evidence="3">Uncharacterized protein DUF4190</fullName>
    </submittedName>
</protein>
<evidence type="ECO:0000256" key="1">
    <source>
        <dbReference type="SAM" id="Phobius"/>
    </source>
</evidence>
<evidence type="ECO:0000313" key="3">
    <source>
        <dbReference type="EMBL" id="ROP44786.1"/>
    </source>
</evidence>
<feature type="transmembrane region" description="Helical" evidence="1">
    <location>
        <begin position="57"/>
        <end position="87"/>
    </location>
</feature>
<sequence>MSTTSDVGLRPTPTSAASTNTKAIVALPLALALPLVGLVFGVLALREIGRNGDGGKGLALAAVIIGAVVLVFYVIGFATFATAFAGLMSQMQGTTGM</sequence>
<feature type="transmembrane region" description="Helical" evidence="1">
    <location>
        <begin position="23"/>
        <end position="45"/>
    </location>
</feature>
<keyword evidence="1" id="KW-1133">Transmembrane helix</keyword>
<dbReference type="InterPro" id="IPR025241">
    <property type="entry name" value="DUF4190"/>
</dbReference>
<keyword evidence="1" id="KW-0472">Membrane</keyword>
<name>A0A3N1HQS5_9ACTN</name>
<dbReference type="InParanoid" id="A0A3N1HQS5"/>
<comment type="caution">
    <text evidence="3">The sequence shown here is derived from an EMBL/GenBank/DDBJ whole genome shotgun (WGS) entry which is preliminary data.</text>
</comment>
<dbReference type="EMBL" id="RJKN01000002">
    <property type="protein sequence ID" value="ROP44786.1"/>
    <property type="molecule type" value="Genomic_DNA"/>
</dbReference>
<evidence type="ECO:0000259" key="2">
    <source>
        <dbReference type="Pfam" id="PF13828"/>
    </source>
</evidence>
<dbReference type="AlphaFoldDB" id="A0A3N1HQS5"/>